<proteinExistence type="inferred from homology"/>
<keyword evidence="3 5" id="KW-0548">Nucleotidyltransferase</keyword>
<evidence type="ECO:0000313" key="6">
    <source>
        <dbReference type="EMBL" id="MBG9986664.1"/>
    </source>
</evidence>
<name>A0ABS0LRN6_9LACT</name>
<keyword evidence="7" id="KW-1185">Reference proteome</keyword>
<dbReference type="Pfam" id="PF07288">
    <property type="entry name" value="RpoY"/>
    <property type="match status" value="1"/>
</dbReference>
<comment type="catalytic activity">
    <reaction evidence="5">
        <text>RNA(n) + a ribonucleoside 5'-triphosphate = RNA(n+1) + diphosphate</text>
        <dbReference type="Rhea" id="RHEA:21248"/>
        <dbReference type="Rhea" id="RHEA-COMP:14527"/>
        <dbReference type="Rhea" id="RHEA-COMP:17342"/>
        <dbReference type="ChEBI" id="CHEBI:33019"/>
        <dbReference type="ChEBI" id="CHEBI:61557"/>
        <dbReference type="ChEBI" id="CHEBI:140395"/>
        <dbReference type="EC" id="2.7.7.6"/>
    </reaction>
</comment>
<organism evidence="6 7">
    <name type="scientific">Facklamia lactis</name>
    <dbReference type="NCBI Taxonomy" id="2749967"/>
    <lineage>
        <taxon>Bacteria</taxon>
        <taxon>Bacillati</taxon>
        <taxon>Bacillota</taxon>
        <taxon>Bacilli</taxon>
        <taxon>Lactobacillales</taxon>
        <taxon>Aerococcaceae</taxon>
        <taxon>Facklamia</taxon>
    </lineage>
</organism>
<evidence type="ECO:0000256" key="2">
    <source>
        <dbReference type="ARBA" id="ARBA00022679"/>
    </source>
</evidence>
<dbReference type="Gene3D" id="3.10.20.730">
    <property type="entry name" value="RNAP, epsilon subunit-like"/>
    <property type="match status" value="1"/>
</dbReference>
<dbReference type="Proteomes" id="UP000721415">
    <property type="component" value="Unassembled WGS sequence"/>
</dbReference>
<comment type="caution">
    <text evidence="6">The sequence shown here is derived from an EMBL/GenBank/DDBJ whole genome shotgun (WGS) entry which is preliminary data.</text>
</comment>
<protein>
    <recommendedName>
        <fullName evidence="5">DNA-directed RNA polymerase subunit epsilon</fullName>
        <shortName evidence="5">RNAP epsilon subunit</shortName>
        <ecNumber evidence="5">2.7.7.6</ecNumber>
    </recommendedName>
    <alternativeName>
        <fullName evidence="5">RNA polymerase epsilon subunit</fullName>
    </alternativeName>
    <alternativeName>
        <fullName evidence="5">Transcriptase subunit epsilon</fullName>
    </alternativeName>
</protein>
<evidence type="ECO:0000313" key="7">
    <source>
        <dbReference type="Proteomes" id="UP000721415"/>
    </source>
</evidence>
<keyword evidence="4 5" id="KW-0804">Transcription</keyword>
<dbReference type="EC" id="2.7.7.6" evidence="5"/>
<accession>A0ABS0LRN6</accession>
<dbReference type="InterPro" id="IPR009907">
    <property type="entry name" value="RpoY"/>
</dbReference>
<comment type="function">
    <text evidence="5">A non-essential component of RNA polymerase (RNAP).</text>
</comment>
<keyword evidence="2 5" id="KW-0808">Transferase</keyword>
<reference evidence="6 7" key="1">
    <citation type="submission" date="2020-07" db="EMBL/GenBank/DDBJ databases">
        <title>Facklamia lactis sp. nov., isolated from raw milk.</title>
        <authorList>
            <person name="Doll E.V."/>
            <person name="Huptas C."/>
            <person name="Staib L."/>
            <person name="Wenning M."/>
            <person name="Scherer S."/>
        </authorList>
    </citation>
    <scope>NUCLEOTIDE SEQUENCE [LARGE SCALE GENOMIC DNA]</scope>
    <source>
        <strain evidence="6 7">DSM 111018</strain>
    </source>
</reference>
<dbReference type="NCBIfam" id="NF010188">
    <property type="entry name" value="PRK13667.1"/>
    <property type="match status" value="1"/>
</dbReference>
<evidence type="ECO:0000256" key="4">
    <source>
        <dbReference type="ARBA" id="ARBA00023163"/>
    </source>
</evidence>
<evidence type="ECO:0000256" key="3">
    <source>
        <dbReference type="ARBA" id="ARBA00022695"/>
    </source>
</evidence>
<keyword evidence="1 5" id="KW-0240">DNA-directed RNA polymerase</keyword>
<dbReference type="RefSeq" id="WP_197115585.1">
    <property type="nucleotide sequence ID" value="NZ_JACBXQ010000004.1"/>
</dbReference>
<evidence type="ECO:0000256" key="1">
    <source>
        <dbReference type="ARBA" id="ARBA00022478"/>
    </source>
</evidence>
<sequence length="71" mass="8481">MIFKVTYQENKDQVPKREATQSLYIEAEDRVEAIDKLTKNTEYNLEFVQELDSAHLAYEQEHNPDFKLVEF</sequence>
<comment type="similarity">
    <text evidence="5">Belongs to the RNA polymerase subunit epsilon family.</text>
</comment>
<comment type="subunit">
    <text evidence="5">RNAP is composed of a core of 2 alpha, a beta and a beta' subunit. The core is associated with a delta subunit, and at least one of epsilon or omega. When a sigma factor is associated with the core the holoenzyme is formed, which can initiate transcription.</text>
</comment>
<gene>
    <name evidence="5" type="primary">rpoY</name>
    <name evidence="6" type="ORF">HZY91_07120</name>
</gene>
<dbReference type="EMBL" id="JACBXQ010000004">
    <property type="protein sequence ID" value="MBG9986664.1"/>
    <property type="molecule type" value="Genomic_DNA"/>
</dbReference>
<evidence type="ECO:0000256" key="5">
    <source>
        <dbReference type="HAMAP-Rule" id="MF_01553"/>
    </source>
</evidence>
<dbReference type="HAMAP" id="MF_01553">
    <property type="entry name" value="RNApol_bact_RpoY"/>
    <property type="match status" value="1"/>
</dbReference>